<evidence type="ECO:0000313" key="3">
    <source>
        <dbReference type="Proteomes" id="UP000237105"/>
    </source>
</evidence>
<protein>
    <submittedName>
        <fullName evidence="2">Uncharacterized protein</fullName>
    </submittedName>
</protein>
<dbReference type="AlphaFoldDB" id="A0A2P5BYP6"/>
<feature type="non-terminal residue" evidence="2">
    <location>
        <position position="119"/>
    </location>
</feature>
<sequence>MVVMVVLTLYGILPKSLSDASQSVPAEQKGKIIHVVEEFFEYIDLDDDNDDLANVRDGTLRTAANIYNNWRTELNKYFTLIRGDKNALDLAMPRFKVPNEMDVAIWGYCCDLFDSLEFR</sequence>
<feature type="chain" id="PRO_5015149493" evidence="1">
    <location>
        <begin position="19"/>
        <end position="119"/>
    </location>
</feature>
<proteinExistence type="predicted"/>
<keyword evidence="1" id="KW-0732">Signal</keyword>
<evidence type="ECO:0000313" key="2">
    <source>
        <dbReference type="EMBL" id="PON53910.1"/>
    </source>
</evidence>
<gene>
    <name evidence="2" type="ORF">PanWU01x14_199070</name>
</gene>
<keyword evidence="3" id="KW-1185">Reference proteome</keyword>
<comment type="caution">
    <text evidence="2">The sequence shown here is derived from an EMBL/GenBank/DDBJ whole genome shotgun (WGS) entry which is preliminary data.</text>
</comment>
<name>A0A2P5BYP6_PARAD</name>
<reference evidence="3" key="1">
    <citation type="submission" date="2016-06" db="EMBL/GenBank/DDBJ databases">
        <title>Parallel loss of symbiosis genes in relatives of nitrogen-fixing non-legume Parasponia.</title>
        <authorList>
            <person name="Van Velzen R."/>
            <person name="Holmer R."/>
            <person name="Bu F."/>
            <person name="Rutten L."/>
            <person name="Van Zeijl A."/>
            <person name="Liu W."/>
            <person name="Santuari L."/>
            <person name="Cao Q."/>
            <person name="Sharma T."/>
            <person name="Shen D."/>
            <person name="Roswanjaya Y."/>
            <person name="Wardhani T."/>
            <person name="Kalhor M.S."/>
            <person name="Jansen J."/>
            <person name="Van den Hoogen J."/>
            <person name="Gungor B."/>
            <person name="Hartog M."/>
            <person name="Hontelez J."/>
            <person name="Verver J."/>
            <person name="Yang W.-C."/>
            <person name="Schijlen E."/>
            <person name="Repin R."/>
            <person name="Schilthuizen M."/>
            <person name="Schranz E."/>
            <person name="Heidstra R."/>
            <person name="Miyata K."/>
            <person name="Fedorova E."/>
            <person name="Kohlen W."/>
            <person name="Bisseling T."/>
            <person name="Smit S."/>
            <person name="Geurts R."/>
        </authorList>
    </citation>
    <scope>NUCLEOTIDE SEQUENCE [LARGE SCALE GENOMIC DNA]</scope>
    <source>
        <strain evidence="3">cv. WU1-14</strain>
    </source>
</reference>
<evidence type="ECO:0000256" key="1">
    <source>
        <dbReference type="SAM" id="SignalP"/>
    </source>
</evidence>
<dbReference type="OrthoDB" id="10447087at2759"/>
<organism evidence="2 3">
    <name type="scientific">Parasponia andersonii</name>
    <name type="common">Sponia andersonii</name>
    <dbReference type="NCBI Taxonomy" id="3476"/>
    <lineage>
        <taxon>Eukaryota</taxon>
        <taxon>Viridiplantae</taxon>
        <taxon>Streptophyta</taxon>
        <taxon>Embryophyta</taxon>
        <taxon>Tracheophyta</taxon>
        <taxon>Spermatophyta</taxon>
        <taxon>Magnoliopsida</taxon>
        <taxon>eudicotyledons</taxon>
        <taxon>Gunneridae</taxon>
        <taxon>Pentapetalae</taxon>
        <taxon>rosids</taxon>
        <taxon>fabids</taxon>
        <taxon>Rosales</taxon>
        <taxon>Cannabaceae</taxon>
        <taxon>Parasponia</taxon>
    </lineage>
</organism>
<dbReference type="EMBL" id="JXTB01000201">
    <property type="protein sequence ID" value="PON53910.1"/>
    <property type="molecule type" value="Genomic_DNA"/>
</dbReference>
<feature type="signal peptide" evidence="1">
    <location>
        <begin position="1"/>
        <end position="18"/>
    </location>
</feature>
<dbReference type="Proteomes" id="UP000237105">
    <property type="component" value="Unassembled WGS sequence"/>
</dbReference>
<accession>A0A2P5BYP6</accession>